<dbReference type="GO" id="GO:0008276">
    <property type="term" value="F:protein methyltransferase activity"/>
    <property type="evidence" value="ECO:0007669"/>
    <property type="project" value="TreeGrafter"/>
</dbReference>
<proteinExistence type="predicted"/>
<feature type="domain" description="Methyltransferase small" evidence="4">
    <location>
        <begin position="25"/>
        <end position="156"/>
    </location>
</feature>
<evidence type="ECO:0000313" key="6">
    <source>
        <dbReference type="Proteomes" id="UP000604391"/>
    </source>
</evidence>
<dbReference type="GO" id="GO:0008757">
    <property type="term" value="F:S-adenosylmethionine-dependent methyltransferase activity"/>
    <property type="evidence" value="ECO:0007669"/>
    <property type="project" value="TreeGrafter"/>
</dbReference>
<dbReference type="Proteomes" id="UP000604391">
    <property type="component" value="Unassembled WGS sequence"/>
</dbReference>
<dbReference type="Pfam" id="PF05175">
    <property type="entry name" value="MTS"/>
    <property type="match status" value="1"/>
</dbReference>
<dbReference type="InterPro" id="IPR029063">
    <property type="entry name" value="SAM-dependent_MTases_sf"/>
</dbReference>
<evidence type="ECO:0000256" key="3">
    <source>
        <dbReference type="ARBA" id="ARBA00022691"/>
    </source>
</evidence>
<dbReference type="CDD" id="cd02440">
    <property type="entry name" value="AdoMet_MTases"/>
    <property type="match status" value="1"/>
</dbReference>
<evidence type="ECO:0000256" key="2">
    <source>
        <dbReference type="ARBA" id="ARBA00022679"/>
    </source>
</evidence>
<keyword evidence="3" id="KW-0949">S-adenosyl-L-methionine</keyword>
<evidence type="ECO:0000259" key="4">
    <source>
        <dbReference type="Pfam" id="PF05175"/>
    </source>
</evidence>
<dbReference type="AlphaFoldDB" id="A0A832ULE9"/>
<protein>
    <submittedName>
        <fullName evidence="5">Methyltransferase</fullName>
    </submittedName>
</protein>
<dbReference type="PANTHER" id="PTHR45875">
    <property type="entry name" value="METHYLTRANSFERASE N6AMT1"/>
    <property type="match status" value="1"/>
</dbReference>
<dbReference type="NCBIfam" id="TIGR00537">
    <property type="entry name" value="hemK_rel_arch"/>
    <property type="match status" value="1"/>
</dbReference>
<gene>
    <name evidence="5" type="ORF">H1011_00680</name>
</gene>
<evidence type="ECO:0000313" key="5">
    <source>
        <dbReference type="EMBL" id="HIJ99323.1"/>
    </source>
</evidence>
<keyword evidence="1 5" id="KW-0489">Methyltransferase</keyword>
<accession>A0A832ULE9</accession>
<comment type="caution">
    <text evidence="5">The sequence shown here is derived from an EMBL/GenBank/DDBJ whole genome shotgun (WGS) entry which is preliminary data.</text>
</comment>
<dbReference type="GO" id="GO:0035657">
    <property type="term" value="C:eRF1 methyltransferase complex"/>
    <property type="evidence" value="ECO:0007669"/>
    <property type="project" value="TreeGrafter"/>
</dbReference>
<dbReference type="InterPro" id="IPR007848">
    <property type="entry name" value="Small_mtfrase_dom"/>
</dbReference>
<keyword evidence="6" id="KW-1185">Reference proteome</keyword>
<name>A0A832ULE9_9ARCH</name>
<dbReference type="PANTHER" id="PTHR45875:SF1">
    <property type="entry name" value="METHYLTRANSFERASE N6AMT1"/>
    <property type="match status" value="1"/>
</dbReference>
<dbReference type="EMBL" id="DVAD01000004">
    <property type="protein sequence ID" value="HIJ99323.1"/>
    <property type="molecule type" value="Genomic_DNA"/>
</dbReference>
<evidence type="ECO:0000256" key="1">
    <source>
        <dbReference type="ARBA" id="ARBA00022603"/>
    </source>
</evidence>
<sequence length="180" mass="19984">MKTFYRDFVFEVSDDVYSPREDSFLIADSFELKGSEKVLDLGTGSGILAIIAASKGCEVTAADINPEAVKYAKKNAERNQVSIEVIESNLFENIPGDFDIILFNLPYLKITEEPEKAIDLSYNSPGTIEGFLREYKEHLKPGGRAIVVSSSLSGIKPESLGKIIARQKLPFEEIFVVELE</sequence>
<dbReference type="Gene3D" id="3.40.50.150">
    <property type="entry name" value="Vaccinia Virus protein VP39"/>
    <property type="match status" value="1"/>
</dbReference>
<reference evidence="5 6" key="1">
    <citation type="journal article" name="Nat. Commun.">
        <title>Undinarchaeota illuminate DPANN phylogeny and the impact of gene transfer on archaeal evolution.</title>
        <authorList>
            <person name="Dombrowski N."/>
            <person name="Williams T.A."/>
            <person name="Sun J."/>
            <person name="Woodcroft B.J."/>
            <person name="Lee J.H."/>
            <person name="Minh B.Q."/>
            <person name="Rinke C."/>
            <person name="Spang A."/>
        </authorList>
    </citation>
    <scope>NUCLEOTIDE SEQUENCE [LARGE SCALE GENOMIC DNA]</scope>
    <source>
        <strain evidence="5">MAG_bin17</strain>
    </source>
</reference>
<dbReference type="InterPro" id="IPR004557">
    <property type="entry name" value="PrmC-related"/>
</dbReference>
<dbReference type="GO" id="GO:0032259">
    <property type="term" value="P:methylation"/>
    <property type="evidence" value="ECO:0007669"/>
    <property type="project" value="UniProtKB-KW"/>
</dbReference>
<organism evidence="5 6">
    <name type="scientific">Candidatus Undinarchaeum marinum</name>
    <dbReference type="NCBI Taxonomy" id="2756141"/>
    <lineage>
        <taxon>Archaea</taxon>
        <taxon>Candidatus Undinarchaeota</taxon>
        <taxon>Candidatus Undinarchaeia</taxon>
        <taxon>Candidatus Undinarchaeales</taxon>
        <taxon>Candidatus Undinarchaeaceae</taxon>
        <taxon>Candidatus Undinarchaeum</taxon>
    </lineage>
</organism>
<dbReference type="InterPro" id="IPR052190">
    <property type="entry name" value="Euk-Arch_PrmC-MTase"/>
</dbReference>
<dbReference type="SUPFAM" id="SSF53335">
    <property type="entry name" value="S-adenosyl-L-methionine-dependent methyltransferases"/>
    <property type="match status" value="1"/>
</dbReference>
<keyword evidence="2" id="KW-0808">Transferase</keyword>